<dbReference type="InterPro" id="IPR029035">
    <property type="entry name" value="DHS-like_NAD/FAD-binding_dom"/>
</dbReference>
<evidence type="ECO:0000259" key="4">
    <source>
        <dbReference type="PROSITE" id="PS50305"/>
    </source>
</evidence>
<dbReference type="OrthoDB" id="424302at2759"/>
<sequence length="694" mass="77466">MNMQSSLSARTDCSAVHKQSSTPSLNNRWSAVPGARKPSRIHMDPGRSASSLDRSISKPSSSQMANSRARSSLGIAEDEYSKAARALLNADFCLISAGAGLSADSGLPVYKDIADVEAYRTMGVEYHDLCDPIWLRKDPEVFFGFWGKCLSDYRSTTPHDGYTILKKWTNDLFSDARSDTLPRPQAQNRASVAKSKPMTSFGSIPSSLPSLSLAKTETPVVRSFVYTSNVDQAFVRAGFNPNQVFEIHGNIETWQCSRPCSEDVWMLSQEQRIHVDLSTMRAPQLVSQKPLQKTGPSANAGIDMDQFRSLSISDRTNLTNCSPASSGRAGLGGQVHLQSVTHAPRKDDLWTLVLPQDGEPVISTQLRSFRLSFVSPFETSFVNKEQRCPLVPNLGSIDFDIAFSPLRSASRQFHVGIQSADDQLSYTVAPSANRLQAFYEVVPTLPREHLIVSNHCMVKAFLRVKRPGQPAVLLKLEGKLVISESTPFSKIDQTLSFSEDPKAPVLIVRFVKVERGGFAVECVGFKFHCANPMEIASEPSDKSCAVDKKFSNHIRCAKCNSLGRPNILMFDDEHWIDVPDKKYRAWRKRIMEILKEKRECKVVIIELGCGKRVPTVRQQNEQLMRKVCNLAIRKEDVQATLVRINLDFPECTALGVPLQNVISIKEKCLPALQQIDFRLQVLRKMQQQQLGHKH</sequence>
<dbReference type="PANTHER" id="PTHR48252">
    <property type="entry name" value="HISTONE DEACETYLASE 2-RELATED"/>
    <property type="match status" value="1"/>
</dbReference>
<comment type="caution">
    <text evidence="5">The sequence shown here is derived from an EMBL/GenBank/DDBJ whole genome shotgun (WGS) entry which is preliminary data.</text>
</comment>
<feature type="domain" description="Deacetylase sirtuin-type" evidence="4">
    <location>
        <begin position="73"/>
        <end position="693"/>
    </location>
</feature>
<evidence type="ECO:0000256" key="2">
    <source>
        <dbReference type="PROSITE-ProRule" id="PRU00236"/>
    </source>
</evidence>
<reference evidence="5" key="1">
    <citation type="submission" date="2019-09" db="EMBL/GenBank/DDBJ databases">
        <title>The Mitochondrial Proteome of the Jakobid, Andalucia godoyi, a Protist With the Most Gene-Rich and Bacteria-Like Mitochondrial Genome.</title>
        <authorList>
            <person name="Gray M.W."/>
            <person name="Burger G."/>
            <person name="Derelle R."/>
            <person name="Klimes V."/>
            <person name="Leger M."/>
            <person name="Sarrasin M."/>
            <person name="Vlcek C."/>
            <person name="Roger A.J."/>
            <person name="Elias M."/>
            <person name="Lang B.F."/>
        </authorList>
    </citation>
    <scope>NUCLEOTIDE SEQUENCE</scope>
    <source>
        <strain evidence="5">And28</strain>
    </source>
</reference>
<feature type="region of interest" description="Disordered" evidence="3">
    <location>
        <begin position="176"/>
        <end position="198"/>
    </location>
</feature>
<evidence type="ECO:0000313" key="6">
    <source>
        <dbReference type="Proteomes" id="UP000799049"/>
    </source>
</evidence>
<dbReference type="AlphaFoldDB" id="A0A8K0AIV9"/>
<dbReference type="InterPro" id="IPR026590">
    <property type="entry name" value="Ssirtuin_cat_dom"/>
</dbReference>
<dbReference type="Gene3D" id="3.40.50.1220">
    <property type="entry name" value="TPP-binding domain"/>
    <property type="match status" value="1"/>
</dbReference>
<organism evidence="5 6">
    <name type="scientific">Andalucia godoyi</name>
    <name type="common">Flagellate</name>
    <dbReference type="NCBI Taxonomy" id="505711"/>
    <lineage>
        <taxon>Eukaryota</taxon>
        <taxon>Discoba</taxon>
        <taxon>Jakobida</taxon>
        <taxon>Andalucina</taxon>
        <taxon>Andaluciidae</taxon>
        <taxon>Andalucia</taxon>
    </lineage>
</organism>
<accession>A0A8K0AIV9</accession>
<keyword evidence="1" id="KW-0520">NAD</keyword>
<dbReference type="EMBL" id="VRVR01000005">
    <property type="protein sequence ID" value="KAF0853030.1"/>
    <property type="molecule type" value="Genomic_DNA"/>
</dbReference>
<evidence type="ECO:0000256" key="1">
    <source>
        <dbReference type="ARBA" id="ARBA00023027"/>
    </source>
</evidence>
<comment type="caution">
    <text evidence="2">Lacks conserved residue(s) required for the propagation of feature annotation.</text>
</comment>
<proteinExistence type="predicted"/>
<feature type="region of interest" description="Disordered" evidence="3">
    <location>
        <begin position="1"/>
        <end position="69"/>
    </location>
</feature>
<evidence type="ECO:0000313" key="5">
    <source>
        <dbReference type="EMBL" id="KAF0853030.1"/>
    </source>
</evidence>
<feature type="compositionally biased region" description="Polar residues" evidence="3">
    <location>
        <begin position="1"/>
        <end position="29"/>
    </location>
</feature>
<keyword evidence="6" id="KW-1185">Reference proteome</keyword>
<dbReference type="Proteomes" id="UP000799049">
    <property type="component" value="Unassembled WGS sequence"/>
</dbReference>
<dbReference type="PANTHER" id="PTHR48252:SF77">
    <property type="entry name" value="HISTONE DEACETYLASE DOMAIN-CONTAINING PROTEIN"/>
    <property type="match status" value="1"/>
</dbReference>
<dbReference type="SUPFAM" id="SSF52467">
    <property type="entry name" value="DHS-like NAD/FAD-binding domain"/>
    <property type="match status" value="2"/>
</dbReference>
<name>A0A8K0AIV9_ANDGO</name>
<dbReference type="PROSITE" id="PS50305">
    <property type="entry name" value="SIRTUIN"/>
    <property type="match status" value="1"/>
</dbReference>
<evidence type="ECO:0000256" key="3">
    <source>
        <dbReference type="SAM" id="MobiDB-lite"/>
    </source>
</evidence>
<protein>
    <submittedName>
        <fullName evidence="5">Conserved mitochondrial SIR2 superfamily protein</fullName>
    </submittedName>
</protein>
<feature type="compositionally biased region" description="Polar residues" evidence="3">
    <location>
        <begin position="48"/>
        <end position="69"/>
    </location>
</feature>
<gene>
    <name evidence="5" type="ORF">ANDGO_02113</name>
</gene>